<sequence length="165" mass="18075">TSRLNGRGKPLSLPYGNIGIPPHLIYTCQWPAYTTYTSSVVKKLVEEDKSKIEEFLGTPRRSSDGSPSSQANLSQKKHSLGFQEEGITGALPVTPRFSTTVSPFGVRKDSAFGYSALEMGSNDSAWGPSVTQNLVIFSRRRVPLRVLPMKLADVANKRKECICSP</sequence>
<keyword evidence="3" id="KW-1185">Reference proteome</keyword>
<name>A0A803TBG1_ANOCA</name>
<dbReference type="Pfam" id="PF15213">
    <property type="entry name" value="CDRT4"/>
    <property type="match status" value="1"/>
</dbReference>
<evidence type="ECO:0000256" key="1">
    <source>
        <dbReference type="SAM" id="MobiDB-lite"/>
    </source>
</evidence>
<dbReference type="AlphaFoldDB" id="A0A803TBG1"/>
<dbReference type="InterPro" id="IPR029185">
    <property type="entry name" value="CDRT4"/>
</dbReference>
<organism evidence="2 3">
    <name type="scientific">Anolis carolinensis</name>
    <name type="common">Green anole</name>
    <name type="synonym">American chameleon</name>
    <dbReference type="NCBI Taxonomy" id="28377"/>
    <lineage>
        <taxon>Eukaryota</taxon>
        <taxon>Metazoa</taxon>
        <taxon>Chordata</taxon>
        <taxon>Craniata</taxon>
        <taxon>Vertebrata</taxon>
        <taxon>Euteleostomi</taxon>
        <taxon>Lepidosauria</taxon>
        <taxon>Squamata</taxon>
        <taxon>Bifurcata</taxon>
        <taxon>Unidentata</taxon>
        <taxon>Episquamata</taxon>
        <taxon>Toxicofera</taxon>
        <taxon>Iguania</taxon>
        <taxon>Dactyloidae</taxon>
        <taxon>Anolis</taxon>
    </lineage>
</organism>
<dbReference type="Ensembl" id="ENSACAT00000049295.1">
    <property type="protein sequence ID" value="ENSACAP00000032551.1"/>
    <property type="gene ID" value="ENSACAG00000044396.1"/>
</dbReference>
<dbReference type="GeneTree" id="ENSGT01000000217495"/>
<evidence type="ECO:0000313" key="3">
    <source>
        <dbReference type="Proteomes" id="UP000001646"/>
    </source>
</evidence>
<protein>
    <recommendedName>
        <fullName evidence="4">CMT1A duplicated region transcript 4</fullName>
    </recommendedName>
</protein>
<feature type="compositionally biased region" description="Polar residues" evidence="1">
    <location>
        <begin position="64"/>
        <end position="74"/>
    </location>
</feature>
<reference evidence="2 3" key="1">
    <citation type="submission" date="2009-12" db="EMBL/GenBank/DDBJ databases">
        <title>The Genome Sequence of Anolis carolinensis (Green Anole Lizard).</title>
        <authorList>
            <consortium name="The Genome Sequencing Platform"/>
            <person name="Di Palma F."/>
            <person name="Alfoldi J."/>
            <person name="Heiman D."/>
            <person name="Young S."/>
            <person name="Grabherr M."/>
            <person name="Johnson J."/>
            <person name="Lander E.S."/>
            <person name="Lindblad-Toh K."/>
        </authorList>
    </citation>
    <scope>NUCLEOTIDE SEQUENCE [LARGE SCALE GENOMIC DNA]</scope>
    <source>
        <strain evidence="2 3">JBL SC #1</strain>
    </source>
</reference>
<accession>A0A803TBG1</accession>
<evidence type="ECO:0008006" key="4">
    <source>
        <dbReference type="Google" id="ProtNLM"/>
    </source>
</evidence>
<dbReference type="InParanoid" id="A0A803TBG1"/>
<dbReference type="Proteomes" id="UP000001646">
    <property type="component" value="Chromosome 2"/>
</dbReference>
<proteinExistence type="predicted"/>
<reference evidence="2" key="3">
    <citation type="submission" date="2025-09" db="UniProtKB">
        <authorList>
            <consortium name="Ensembl"/>
        </authorList>
    </citation>
    <scope>IDENTIFICATION</scope>
</reference>
<reference evidence="2" key="2">
    <citation type="submission" date="2025-08" db="UniProtKB">
        <authorList>
            <consortium name="Ensembl"/>
        </authorList>
    </citation>
    <scope>IDENTIFICATION</scope>
</reference>
<evidence type="ECO:0000313" key="2">
    <source>
        <dbReference type="Ensembl" id="ENSACAP00000032551.1"/>
    </source>
</evidence>
<feature type="region of interest" description="Disordered" evidence="1">
    <location>
        <begin position="56"/>
        <end position="78"/>
    </location>
</feature>